<name>A0ABU8RMB4_9ACTN</name>
<dbReference type="RefSeq" id="WP_339575622.1">
    <property type="nucleotide sequence ID" value="NZ_JBBIAA010000018.1"/>
</dbReference>
<comment type="caution">
    <text evidence="1">The sequence shown here is derived from an EMBL/GenBank/DDBJ whole genome shotgun (WGS) entry which is preliminary data.</text>
</comment>
<proteinExistence type="predicted"/>
<gene>
    <name evidence="1" type="ORF">WDZ17_13145</name>
</gene>
<evidence type="ECO:0000313" key="2">
    <source>
        <dbReference type="Proteomes" id="UP001387100"/>
    </source>
</evidence>
<keyword evidence="2" id="KW-1185">Reference proteome</keyword>
<accession>A0ABU8RMB4</accession>
<dbReference type="EMBL" id="JBBIAA010000018">
    <property type="protein sequence ID" value="MEJ5946238.1"/>
    <property type="molecule type" value="Genomic_DNA"/>
</dbReference>
<feature type="non-terminal residue" evidence="1">
    <location>
        <position position="1"/>
    </location>
</feature>
<sequence>GYSTASTGGAYTLDQFLVAGPEGNASASPDPQVNRQSFPRPLTVSWDGLTEGTRYLGAVRYEGSSVITVVALD</sequence>
<evidence type="ECO:0000313" key="1">
    <source>
        <dbReference type="EMBL" id="MEJ5946238.1"/>
    </source>
</evidence>
<protein>
    <submittedName>
        <fullName evidence="1">Uncharacterized protein</fullName>
    </submittedName>
</protein>
<reference evidence="1 2" key="1">
    <citation type="journal article" date="2017" name="Int. J. Syst. Evol. Microbiol.">
        <title>Pseudokineococcus basanitobsidens sp. nov., isolated from volcanic rock.</title>
        <authorList>
            <person name="Lee D.W."/>
            <person name="Park M.Y."/>
            <person name="Kim J.J."/>
            <person name="Kim B.S."/>
        </authorList>
    </citation>
    <scope>NUCLEOTIDE SEQUENCE [LARGE SCALE GENOMIC DNA]</scope>
    <source>
        <strain evidence="1 2">DSM 103726</strain>
    </source>
</reference>
<organism evidence="1 2">
    <name type="scientific">Pseudokineococcus basanitobsidens</name>
    <dbReference type="NCBI Taxonomy" id="1926649"/>
    <lineage>
        <taxon>Bacteria</taxon>
        <taxon>Bacillati</taxon>
        <taxon>Actinomycetota</taxon>
        <taxon>Actinomycetes</taxon>
        <taxon>Kineosporiales</taxon>
        <taxon>Kineosporiaceae</taxon>
        <taxon>Pseudokineococcus</taxon>
    </lineage>
</organism>
<dbReference type="Proteomes" id="UP001387100">
    <property type="component" value="Unassembled WGS sequence"/>
</dbReference>